<proteinExistence type="predicted"/>
<dbReference type="GO" id="GO:0005886">
    <property type="term" value="C:plasma membrane"/>
    <property type="evidence" value="ECO:0007669"/>
    <property type="project" value="UniProtKB-SubCell"/>
</dbReference>
<evidence type="ECO:0000256" key="6">
    <source>
        <dbReference type="SAM" id="Phobius"/>
    </source>
</evidence>
<comment type="subcellular location">
    <subcellularLocation>
        <location evidence="1">Cell membrane</location>
        <topology evidence="1">Multi-pass membrane protein</topology>
    </subcellularLocation>
</comment>
<keyword evidence="3 6" id="KW-0812">Transmembrane</keyword>
<dbReference type="AlphaFoldDB" id="A0A0H5SUH1"/>
<evidence type="ECO:0000256" key="5">
    <source>
        <dbReference type="ARBA" id="ARBA00023136"/>
    </source>
</evidence>
<feature type="domain" description="ABC3 transporter permease C-terminal" evidence="7">
    <location>
        <begin position="265"/>
        <end position="374"/>
    </location>
</feature>
<keyword evidence="5 6" id="KW-0472">Membrane</keyword>
<protein>
    <recommendedName>
        <fullName evidence="7">ABC3 transporter permease C-terminal domain-containing protein</fullName>
    </recommendedName>
</protein>
<evidence type="ECO:0000256" key="1">
    <source>
        <dbReference type="ARBA" id="ARBA00004651"/>
    </source>
</evidence>
<dbReference type="Proteomes" id="UP000236497">
    <property type="component" value="Unassembled WGS sequence"/>
</dbReference>
<dbReference type="Pfam" id="PF02687">
    <property type="entry name" value="FtsX"/>
    <property type="match status" value="1"/>
</dbReference>
<evidence type="ECO:0000313" key="8">
    <source>
        <dbReference type="EMBL" id="CRZ33963.1"/>
    </source>
</evidence>
<name>A0A0H5SUH1_HERHM</name>
<dbReference type="EMBL" id="CVTD020000010">
    <property type="protein sequence ID" value="CRZ33963.1"/>
    <property type="molecule type" value="Genomic_DNA"/>
</dbReference>
<feature type="transmembrane region" description="Helical" evidence="6">
    <location>
        <begin position="314"/>
        <end position="336"/>
    </location>
</feature>
<dbReference type="OrthoDB" id="9948513at2"/>
<dbReference type="InterPro" id="IPR003838">
    <property type="entry name" value="ABC3_permease_C"/>
</dbReference>
<feature type="transmembrane region" description="Helical" evidence="6">
    <location>
        <begin position="20"/>
        <end position="41"/>
    </location>
</feature>
<accession>A0A0H5SUH1</accession>
<evidence type="ECO:0000256" key="3">
    <source>
        <dbReference type="ARBA" id="ARBA00022692"/>
    </source>
</evidence>
<reference evidence="8 9" key="1">
    <citation type="submission" date="2015-06" db="EMBL/GenBank/DDBJ databases">
        <authorList>
            <person name="Wibberg Daniel"/>
        </authorList>
    </citation>
    <scope>NUCLEOTIDE SEQUENCE [LARGE SCALE GENOMIC DNA]</scope>
    <source>
        <strain evidence="8 9">T3/55T</strain>
    </source>
</reference>
<gene>
    <name evidence="8" type="ORF">HHT355_0760</name>
</gene>
<evidence type="ECO:0000256" key="2">
    <source>
        <dbReference type="ARBA" id="ARBA00022475"/>
    </source>
</evidence>
<keyword evidence="2" id="KW-1003">Cell membrane</keyword>
<evidence type="ECO:0000313" key="9">
    <source>
        <dbReference type="Proteomes" id="UP000236497"/>
    </source>
</evidence>
<keyword evidence="9" id="KW-1185">Reference proteome</keyword>
<feature type="transmembrane region" description="Helical" evidence="6">
    <location>
        <begin position="348"/>
        <end position="370"/>
    </location>
</feature>
<sequence>MLNVINVSEIFLKSNFKKFISSILSLVTFLLIANLLLGFILSTTGVLSDSLADNNTMHFMEILIDSSIERDIEEIRENLQKIKHVESIIWDYSHPILLEAVNSDSNAILNIIGIPKAALKYFGAETDKEEYFFIPSGKKDLFDIGSEAIFEEGEYVINDDGKLDAIITDHYVKIDGYYKEFDFDMLPPELALIDEARMLAIVEKMSPDGKLYVKRVILTVDDISYMKEIETQINKIYPDVTIRYSLKYSKDLPAFSVILIAGSSIIILFLLIICVINIRNNVNQILNTRNRDIGLLSLFGTDEKNIKLIFILEFAFYGFMAFIFSTVSVALIFGLFKLALNVDLLTNYFYFYVLLDLIISVVIFCLISIVQINSRLKKLNKEKLFKEFLK</sequence>
<evidence type="ECO:0000259" key="7">
    <source>
        <dbReference type="Pfam" id="PF02687"/>
    </source>
</evidence>
<organism evidence="8 9">
    <name type="scientific">Herbinix hemicellulosilytica</name>
    <dbReference type="NCBI Taxonomy" id="1564487"/>
    <lineage>
        <taxon>Bacteria</taxon>
        <taxon>Bacillati</taxon>
        <taxon>Bacillota</taxon>
        <taxon>Clostridia</taxon>
        <taxon>Lachnospirales</taxon>
        <taxon>Lachnospiraceae</taxon>
        <taxon>Herbinix</taxon>
    </lineage>
</organism>
<dbReference type="RefSeq" id="WP_103202095.1">
    <property type="nucleotide sequence ID" value="NZ_CVTD020000010.1"/>
</dbReference>
<keyword evidence="4 6" id="KW-1133">Transmembrane helix</keyword>
<feature type="transmembrane region" description="Helical" evidence="6">
    <location>
        <begin position="252"/>
        <end position="276"/>
    </location>
</feature>
<evidence type="ECO:0000256" key="4">
    <source>
        <dbReference type="ARBA" id="ARBA00022989"/>
    </source>
</evidence>